<feature type="domain" description="PepSY" evidence="2">
    <location>
        <begin position="99"/>
        <end position="158"/>
    </location>
</feature>
<evidence type="ECO:0000313" key="4">
    <source>
        <dbReference type="Proteomes" id="UP000238071"/>
    </source>
</evidence>
<dbReference type="Proteomes" id="UP000238071">
    <property type="component" value="Unassembled WGS sequence"/>
</dbReference>
<comment type="caution">
    <text evidence="3">The sequence shown here is derived from an EMBL/GenBank/DDBJ whole genome shotgun (WGS) entry which is preliminary data.</text>
</comment>
<dbReference type="OrthoDB" id="5608565at2"/>
<sequence length="173" mass="18976">MKTTTLSCALVLGLATSVSSYAAGQPMDKCIAAIQKQKTGEFIKLEKLNVAGKPFYEFEIKDSSGIEWEFMCDAKTGKITETESEVSKADDEAFKKNAKITEKEAVDIALKAHPGTVQEVEYEIEKNGDASYEIDIVNDKAVETKVEVNAANGKIIEVSTEAWEIGEEADEKR</sequence>
<feature type="domain" description="PepSY" evidence="2">
    <location>
        <begin position="26"/>
        <end position="83"/>
    </location>
</feature>
<protein>
    <submittedName>
        <fullName evidence="3">Putative membrane protein YkoI</fullName>
    </submittedName>
</protein>
<feature type="chain" id="PRO_5015672033" evidence="1">
    <location>
        <begin position="23"/>
        <end position="173"/>
    </location>
</feature>
<evidence type="ECO:0000259" key="2">
    <source>
        <dbReference type="Pfam" id="PF03413"/>
    </source>
</evidence>
<keyword evidence="1" id="KW-0732">Signal</keyword>
<dbReference type="InterPro" id="IPR025711">
    <property type="entry name" value="PepSY"/>
</dbReference>
<name>A0A2S6H766_9GAMM</name>
<feature type="signal peptide" evidence="1">
    <location>
        <begin position="1"/>
        <end position="22"/>
    </location>
</feature>
<dbReference type="EMBL" id="PTIY01000002">
    <property type="protein sequence ID" value="PPK73332.1"/>
    <property type="molecule type" value="Genomic_DNA"/>
</dbReference>
<dbReference type="RefSeq" id="WP_104422585.1">
    <property type="nucleotide sequence ID" value="NZ_PTIY01000002.1"/>
</dbReference>
<evidence type="ECO:0000313" key="3">
    <source>
        <dbReference type="EMBL" id="PPK73332.1"/>
    </source>
</evidence>
<keyword evidence="4" id="KW-1185">Reference proteome</keyword>
<dbReference type="Pfam" id="PF03413">
    <property type="entry name" value="PepSY"/>
    <property type="match status" value="2"/>
</dbReference>
<dbReference type="AlphaFoldDB" id="A0A2S6H766"/>
<evidence type="ECO:0000256" key="1">
    <source>
        <dbReference type="SAM" id="SignalP"/>
    </source>
</evidence>
<accession>A0A2S6H766</accession>
<organism evidence="3 4">
    <name type="scientific">Methylobacter tundripaludum</name>
    <dbReference type="NCBI Taxonomy" id="173365"/>
    <lineage>
        <taxon>Bacteria</taxon>
        <taxon>Pseudomonadati</taxon>
        <taxon>Pseudomonadota</taxon>
        <taxon>Gammaproteobacteria</taxon>
        <taxon>Methylococcales</taxon>
        <taxon>Methylococcaceae</taxon>
        <taxon>Methylobacter</taxon>
    </lineage>
</organism>
<proteinExistence type="predicted"/>
<gene>
    <name evidence="3" type="ORF">B0F88_102314</name>
</gene>
<dbReference type="Gene3D" id="3.10.450.40">
    <property type="match status" value="2"/>
</dbReference>
<reference evidence="3 4" key="1">
    <citation type="submission" date="2018-02" db="EMBL/GenBank/DDBJ databases">
        <title>Subsurface microbial communities from deep shales in Ohio and West Virginia, USA.</title>
        <authorList>
            <person name="Wrighton K."/>
        </authorList>
    </citation>
    <scope>NUCLEOTIDE SEQUENCE [LARGE SCALE GENOMIC DNA]</scope>
    <source>
        <strain evidence="3 4">OWC-G53F</strain>
    </source>
</reference>